<protein>
    <submittedName>
        <fullName evidence="2">YqcC family protein</fullName>
    </submittedName>
</protein>
<gene>
    <name evidence="2" type="ORF">L2764_19855</name>
</gene>
<proteinExistence type="predicted"/>
<dbReference type="PANTHER" id="PTHR39586">
    <property type="entry name" value="CYTOPLASMIC PROTEIN-RELATED"/>
    <property type="match status" value="1"/>
</dbReference>
<evidence type="ECO:0000259" key="1">
    <source>
        <dbReference type="Pfam" id="PF04287"/>
    </source>
</evidence>
<sequence>MVCSNQENIYLVILEKRYMLHAVVQEKLIVLEKLLFLKKRFPVIRPSSQAMSSQAPFAVDTMSFEQWLQYLFLPQMRQLIRQQSQLPRQMGLAPMAEHQWGNDPELNGLINIFQDFDALFDETH</sequence>
<dbReference type="Proteomes" id="UP001203423">
    <property type="component" value="Unassembled WGS sequence"/>
</dbReference>
<accession>A0ABT0LGU4</accession>
<reference evidence="2 3" key="1">
    <citation type="submission" date="2022-01" db="EMBL/GenBank/DDBJ databases">
        <title>Whole genome-based taxonomy of the Shewanellaceae.</title>
        <authorList>
            <person name="Martin-Rodriguez A.J."/>
        </authorList>
    </citation>
    <scope>NUCLEOTIDE SEQUENCE [LARGE SCALE GENOMIC DNA]</scope>
    <source>
        <strain evidence="2 3">DSM 17177</strain>
    </source>
</reference>
<name>A0ABT0LGU4_9GAMM</name>
<dbReference type="EMBL" id="JAKIKS010000101">
    <property type="protein sequence ID" value="MCL1126675.1"/>
    <property type="molecule type" value="Genomic_DNA"/>
</dbReference>
<evidence type="ECO:0000313" key="2">
    <source>
        <dbReference type="EMBL" id="MCL1126675.1"/>
    </source>
</evidence>
<dbReference type="InterPro" id="IPR023376">
    <property type="entry name" value="YqcC-like_dom"/>
</dbReference>
<dbReference type="Pfam" id="PF04287">
    <property type="entry name" value="DUF446"/>
    <property type="match status" value="1"/>
</dbReference>
<evidence type="ECO:0000313" key="3">
    <source>
        <dbReference type="Proteomes" id="UP001203423"/>
    </source>
</evidence>
<dbReference type="RefSeq" id="WP_248942090.1">
    <property type="nucleotide sequence ID" value="NZ_JAKIKS010000101.1"/>
</dbReference>
<keyword evidence="3" id="KW-1185">Reference proteome</keyword>
<dbReference type="Gene3D" id="1.20.1440.40">
    <property type="entry name" value="YqcC-like"/>
    <property type="match status" value="1"/>
</dbReference>
<organism evidence="2 3">
    <name type="scientific">Shewanella surugensis</name>
    <dbReference type="NCBI Taxonomy" id="212020"/>
    <lineage>
        <taxon>Bacteria</taxon>
        <taxon>Pseudomonadati</taxon>
        <taxon>Pseudomonadota</taxon>
        <taxon>Gammaproteobacteria</taxon>
        <taxon>Alteromonadales</taxon>
        <taxon>Shewanellaceae</taxon>
        <taxon>Shewanella</taxon>
    </lineage>
</organism>
<dbReference type="InterPro" id="IPR036814">
    <property type="entry name" value="YqcC-like_sf"/>
</dbReference>
<comment type="caution">
    <text evidence="2">The sequence shown here is derived from an EMBL/GenBank/DDBJ whole genome shotgun (WGS) entry which is preliminary data.</text>
</comment>
<dbReference type="InterPro" id="IPR007384">
    <property type="entry name" value="UCP006257"/>
</dbReference>
<feature type="domain" description="YqcC-like" evidence="1">
    <location>
        <begin position="24"/>
        <end position="119"/>
    </location>
</feature>
<dbReference type="PANTHER" id="PTHR39586:SF1">
    <property type="entry name" value="CYTOPLASMIC PROTEIN"/>
    <property type="match status" value="1"/>
</dbReference>
<dbReference type="SUPFAM" id="SSF158452">
    <property type="entry name" value="YqcC-like"/>
    <property type="match status" value="1"/>
</dbReference>